<dbReference type="GO" id="GO:1990281">
    <property type="term" value="C:efflux pump complex"/>
    <property type="evidence" value="ECO:0007669"/>
    <property type="project" value="TreeGrafter"/>
</dbReference>
<reference evidence="2" key="1">
    <citation type="submission" date="2018-05" db="EMBL/GenBank/DDBJ databases">
        <authorList>
            <person name="Lanie J.A."/>
            <person name="Ng W.-L."/>
            <person name="Kazmierczak K.M."/>
            <person name="Andrzejewski T.M."/>
            <person name="Davidsen T.M."/>
            <person name="Wayne K.J."/>
            <person name="Tettelin H."/>
            <person name="Glass J.I."/>
            <person name="Rusch D."/>
            <person name="Podicherti R."/>
            <person name="Tsui H.-C.T."/>
            <person name="Winkler M.E."/>
        </authorList>
    </citation>
    <scope>NUCLEOTIDE SEQUENCE</scope>
</reference>
<dbReference type="InterPro" id="IPR006143">
    <property type="entry name" value="RND_pump_MFP"/>
</dbReference>
<feature type="coiled-coil region" evidence="1">
    <location>
        <begin position="108"/>
        <end position="135"/>
    </location>
</feature>
<keyword evidence="1" id="KW-0175">Coiled coil</keyword>
<dbReference type="SUPFAM" id="SSF111369">
    <property type="entry name" value="HlyD-like secretion proteins"/>
    <property type="match status" value="1"/>
</dbReference>
<gene>
    <name evidence="2" type="ORF">METZ01_LOCUS144709</name>
</gene>
<evidence type="ECO:0000313" key="2">
    <source>
        <dbReference type="EMBL" id="SVA91855.1"/>
    </source>
</evidence>
<dbReference type="NCBIfam" id="TIGR01730">
    <property type="entry name" value="RND_mfp"/>
    <property type="match status" value="1"/>
</dbReference>
<accession>A0A381ZRF9</accession>
<dbReference type="PANTHER" id="PTHR30469">
    <property type="entry name" value="MULTIDRUG RESISTANCE PROTEIN MDTA"/>
    <property type="match status" value="1"/>
</dbReference>
<dbReference type="Gene3D" id="2.40.30.170">
    <property type="match status" value="1"/>
</dbReference>
<dbReference type="GO" id="GO:0015562">
    <property type="term" value="F:efflux transmembrane transporter activity"/>
    <property type="evidence" value="ECO:0007669"/>
    <property type="project" value="TreeGrafter"/>
</dbReference>
<protein>
    <submittedName>
        <fullName evidence="2">Uncharacterized protein</fullName>
    </submittedName>
</protein>
<organism evidence="2">
    <name type="scientific">marine metagenome</name>
    <dbReference type="NCBI Taxonomy" id="408172"/>
    <lineage>
        <taxon>unclassified sequences</taxon>
        <taxon>metagenomes</taxon>
        <taxon>ecological metagenomes</taxon>
    </lineage>
</organism>
<dbReference type="Gene3D" id="1.10.287.470">
    <property type="entry name" value="Helix hairpin bin"/>
    <property type="match status" value="1"/>
</dbReference>
<feature type="non-terminal residue" evidence="2">
    <location>
        <position position="1"/>
    </location>
</feature>
<sequence length="240" mass="26684">VRILLIIILLIFTNSAFSETTEVEVREARTLVIATEKVSISSEIAARVEKINFLMGDAFKKGDVLISFDCKLYKAQLDVIKADHKSAKIQLKNDKELLDLRSIGELQYQLSESALKKAEAELSIAKLNVERCNILAPYDGKVMDVYTNVFTSIEQRQTLMDIVGDGLLEAAIVVPSKWLKWLKKGHPVKIIIDETGEVLDAKVISLGATVDAVSQTIELKAQFNKKYESLIPGMSGIVKF</sequence>
<dbReference type="AlphaFoldDB" id="A0A381ZRF9"/>
<dbReference type="EMBL" id="UINC01022377">
    <property type="protein sequence ID" value="SVA91855.1"/>
    <property type="molecule type" value="Genomic_DNA"/>
</dbReference>
<dbReference type="Gene3D" id="2.40.50.100">
    <property type="match status" value="1"/>
</dbReference>
<proteinExistence type="predicted"/>
<name>A0A381ZRF9_9ZZZZ</name>
<evidence type="ECO:0000256" key="1">
    <source>
        <dbReference type="SAM" id="Coils"/>
    </source>
</evidence>